<keyword evidence="2" id="KW-0547">Nucleotide-binding</keyword>
<comment type="caution">
    <text evidence="2">The sequence shown here is derived from an EMBL/GenBank/DDBJ whole genome shotgun (WGS) entry which is preliminary data.</text>
</comment>
<evidence type="ECO:0000259" key="1">
    <source>
        <dbReference type="Pfam" id="PF13581"/>
    </source>
</evidence>
<keyword evidence="3" id="KW-1185">Reference proteome</keyword>
<dbReference type="AlphaFoldDB" id="A0A9X3TRA9"/>
<evidence type="ECO:0000313" key="2">
    <source>
        <dbReference type="EMBL" id="MDA5108984.1"/>
    </source>
</evidence>
<dbReference type="GO" id="GO:0005524">
    <property type="term" value="F:ATP binding"/>
    <property type="evidence" value="ECO:0007669"/>
    <property type="project" value="UniProtKB-KW"/>
</dbReference>
<dbReference type="EMBL" id="JAPYYP010000012">
    <property type="protein sequence ID" value="MDA5108984.1"/>
    <property type="molecule type" value="Genomic_DNA"/>
</dbReference>
<organism evidence="2 3">
    <name type="scientific">Brevibacillus thermoruber</name>
    <dbReference type="NCBI Taxonomy" id="33942"/>
    <lineage>
        <taxon>Bacteria</taxon>
        <taxon>Bacillati</taxon>
        <taxon>Bacillota</taxon>
        <taxon>Bacilli</taxon>
        <taxon>Bacillales</taxon>
        <taxon>Paenibacillaceae</taxon>
        <taxon>Brevibacillus</taxon>
    </lineage>
</organism>
<reference evidence="2" key="1">
    <citation type="submission" date="2022-12" db="EMBL/GenBank/DDBJ databases">
        <title>Draft genome sequence of the thermophilic strain Brevibacillus thermoruber HT42, isolated from Los Humeros, Puebla, Mexico, with biotechnological potential.</title>
        <authorList>
            <person name="Lara Sanchez J."/>
            <person name="Solis Palacios R."/>
            <person name="Bustos Baena A.S."/>
            <person name="Ruz Baez A.E."/>
            <person name="Espinosa Luna G."/>
            <person name="Oliart Ros R.M."/>
        </authorList>
    </citation>
    <scope>NUCLEOTIDE SEQUENCE</scope>
    <source>
        <strain evidence="2">HT42</strain>
    </source>
</reference>
<sequence>MILCERCPDDPACRNCLNELRAGRSAQKVLPPRQVRLTLLADGVEAVAELRAVSRTAVGLYCPGQPLQGRIEVELAADFRIIGSVVQGIRNVPYYVLDIEKVLRRDEVLERLLLEEFHSWHLSGELDPAALLKSMRERDDERSRMIKQELQKLSILRQLEAIYLYLVEDGHLRPLGTARVDEPLEREMRRLAARAADGGAALREQVVAPDGSRVYELYASPLPDRTCGLALIDITAAIAEERRRQKKEWDLYKQVLAAVTGDKLVLLTDEELFALIREGQMLAAIDVRAPEDLGRLRRECRRVLEPLGMADKRLMQYIVALNEAASNTLKHGSGGTVTLYLANGDVCRAVVHDQGGGIDLEELPRATLIQGYSTRESLGVGFHVMLRCCDRLLIGSSPAGTKLVLECRVQPV</sequence>
<dbReference type="RefSeq" id="WP_271140153.1">
    <property type="nucleotide sequence ID" value="NZ_JAPYYP010000012.1"/>
</dbReference>
<dbReference type="Proteomes" id="UP001151071">
    <property type="component" value="Unassembled WGS sequence"/>
</dbReference>
<proteinExistence type="predicted"/>
<dbReference type="SUPFAM" id="SSF55874">
    <property type="entry name" value="ATPase domain of HSP90 chaperone/DNA topoisomerase II/histidine kinase"/>
    <property type="match status" value="1"/>
</dbReference>
<protein>
    <submittedName>
        <fullName evidence="2">ATP-binding protein</fullName>
    </submittedName>
</protein>
<gene>
    <name evidence="2" type="ORF">O3V59_11480</name>
</gene>
<feature type="domain" description="Histidine kinase/HSP90-like ATPase" evidence="1">
    <location>
        <begin position="289"/>
        <end position="405"/>
    </location>
</feature>
<name>A0A9X3TRA9_9BACL</name>
<dbReference type="InterPro" id="IPR036890">
    <property type="entry name" value="HATPase_C_sf"/>
</dbReference>
<accession>A0A9X3TRA9</accession>
<keyword evidence="2" id="KW-0067">ATP-binding</keyword>
<evidence type="ECO:0000313" key="3">
    <source>
        <dbReference type="Proteomes" id="UP001151071"/>
    </source>
</evidence>
<dbReference type="InterPro" id="IPR003594">
    <property type="entry name" value="HATPase_dom"/>
</dbReference>
<dbReference type="Gene3D" id="3.30.565.10">
    <property type="entry name" value="Histidine kinase-like ATPase, C-terminal domain"/>
    <property type="match status" value="1"/>
</dbReference>
<dbReference type="Pfam" id="PF13581">
    <property type="entry name" value="HATPase_c_2"/>
    <property type="match status" value="1"/>
</dbReference>